<gene>
    <name evidence="1" type="ORF">SAV14893_036240</name>
    <name evidence="2" type="ORF">SAV31267_050920</name>
</gene>
<dbReference type="Proteomes" id="UP000302139">
    <property type="component" value="Unassembled WGS sequence"/>
</dbReference>
<evidence type="ECO:0000313" key="2">
    <source>
        <dbReference type="EMBL" id="GDY75607.1"/>
    </source>
</evidence>
<evidence type="ECO:0000313" key="1">
    <source>
        <dbReference type="EMBL" id="GDY64231.1"/>
    </source>
</evidence>
<sequence>MITCDEPWIVDPWVRILEISSGTSCIVLSTVSSRGDIAYAVVRVAADSAHIPSGMSLLPGMIDQGM</sequence>
<accession>A0A4D4MX14</accession>
<reference evidence="2 3" key="1">
    <citation type="submission" date="2019-04" db="EMBL/GenBank/DDBJ databases">
        <title>Draft genome sequences of Streptomyces avermitilis ATCC 31267.</title>
        <authorList>
            <person name="Komaki H."/>
            <person name="Tamura T."/>
            <person name="Hosoyama A."/>
        </authorList>
    </citation>
    <scope>NUCLEOTIDE SEQUENCE [LARGE SCALE GENOMIC DNA]</scope>
    <source>
        <strain evidence="2 3">ATCC 31267</strain>
    </source>
</reference>
<name>A0A4D4MX14_STRAX</name>
<evidence type="ECO:0000313" key="4">
    <source>
        <dbReference type="Proteomes" id="UP000302139"/>
    </source>
</evidence>
<dbReference type="EMBL" id="BJHX01000001">
    <property type="protein sequence ID" value="GDY64231.1"/>
    <property type="molecule type" value="Genomic_DNA"/>
</dbReference>
<dbReference type="EMBL" id="BJHY01000001">
    <property type="protein sequence ID" value="GDY75607.1"/>
    <property type="molecule type" value="Genomic_DNA"/>
</dbReference>
<dbReference type="Proteomes" id="UP000299211">
    <property type="component" value="Unassembled WGS sequence"/>
</dbReference>
<protein>
    <submittedName>
        <fullName evidence="2">Uncharacterized protein</fullName>
    </submittedName>
</protein>
<organism evidence="2 3">
    <name type="scientific">Streptomyces avermitilis</name>
    <dbReference type="NCBI Taxonomy" id="33903"/>
    <lineage>
        <taxon>Bacteria</taxon>
        <taxon>Bacillati</taxon>
        <taxon>Actinomycetota</taxon>
        <taxon>Actinomycetes</taxon>
        <taxon>Kitasatosporales</taxon>
        <taxon>Streptomycetaceae</taxon>
        <taxon>Streptomyces</taxon>
    </lineage>
</organism>
<dbReference type="AlphaFoldDB" id="A0A4D4MX14"/>
<comment type="caution">
    <text evidence="2">The sequence shown here is derived from an EMBL/GenBank/DDBJ whole genome shotgun (WGS) entry which is preliminary data.</text>
</comment>
<evidence type="ECO:0000313" key="3">
    <source>
        <dbReference type="Proteomes" id="UP000299211"/>
    </source>
</evidence>
<reference evidence="1 4" key="2">
    <citation type="submission" date="2019-04" db="EMBL/GenBank/DDBJ databases">
        <title>Draft genome sequences of Streptomyces avermitilis NBRC 14893.</title>
        <authorList>
            <person name="Komaki H."/>
            <person name="Tamura T."/>
            <person name="Hosoyama A."/>
        </authorList>
    </citation>
    <scope>NUCLEOTIDE SEQUENCE [LARGE SCALE GENOMIC DNA]</scope>
    <source>
        <strain evidence="1 4">NBRC 14893</strain>
    </source>
</reference>
<proteinExistence type="predicted"/>